<feature type="region of interest" description="Disordered" evidence="1">
    <location>
        <begin position="218"/>
        <end position="246"/>
    </location>
</feature>
<proteinExistence type="predicted"/>
<feature type="signal peptide" evidence="3">
    <location>
        <begin position="1"/>
        <end position="19"/>
    </location>
</feature>
<keyword evidence="2" id="KW-1133">Transmembrane helix</keyword>
<keyword evidence="3" id="KW-0732">Signal</keyword>
<feature type="compositionally biased region" description="Low complexity" evidence="1">
    <location>
        <begin position="218"/>
        <end position="238"/>
    </location>
</feature>
<dbReference type="AlphaFoldDB" id="A0A9P4MRY6"/>
<comment type="caution">
    <text evidence="4">The sequence shown here is derived from an EMBL/GenBank/DDBJ whole genome shotgun (WGS) entry which is preliminary data.</text>
</comment>
<dbReference type="EMBL" id="ML994023">
    <property type="protein sequence ID" value="KAF2200422.1"/>
    <property type="molecule type" value="Genomic_DNA"/>
</dbReference>
<accession>A0A9P4MRY6</accession>
<feature type="chain" id="PRO_5040474548" description="Mid2 domain-containing protein" evidence="3">
    <location>
        <begin position="20"/>
        <end position="443"/>
    </location>
</feature>
<feature type="region of interest" description="Disordered" evidence="1">
    <location>
        <begin position="280"/>
        <end position="443"/>
    </location>
</feature>
<evidence type="ECO:0000313" key="4">
    <source>
        <dbReference type="EMBL" id="KAF2200422.1"/>
    </source>
</evidence>
<feature type="transmembrane region" description="Helical" evidence="2">
    <location>
        <begin position="248"/>
        <end position="274"/>
    </location>
</feature>
<evidence type="ECO:0000256" key="1">
    <source>
        <dbReference type="SAM" id="MobiDB-lite"/>
    </source>
</evidence>
<keyword evidence="2" id="KW-0812">Transmembrane</keyword>
<protein>
    <recommendedName>
        <fullName evidence="6">Mid2 domain-containing protein</fullName>
    </recommendedName>
</protein>
<feature type="compositionally biased region" description="Low complexity" evidence="1">
    <location>
        <begin position="406"/>
        <end position="424"/>
    </location>
</feature>
<evidence type="ECO:0000256" key="2">
    <source>
        <dbReference type="SAM" id="Phobius"/>
    </source>
</evidence>
<evidence type="ECO:0008006" key="6">
    <source>
        <dbReference type="Google" id="ProtNLM"/>
    </source>
</evidence>
<feature type="compositionally biased region" description="Low complexity" evidence="1">
    <location>
        <begin position="373"/>
        <end position="393"/>
    </location>
</feature>
<gene>
    <name evidence="4" type="ORF">GQ43DRAFT_73466</name>
</gene>
<dbReference type="OrthoDB" id="5347452at2759"/>
<feature type="compositionally biased region" description="Pro residues" evidence="1">
    <location>
        <begin position="284"/>
        <end position="295"/>
    </location>
</feature>
<organism evidence="4 5">
    <name type="scientific">Delitschia confertaspora ATCC 74209</name>
    <dbReference type="NCBI Taxonomy" id="1513339"/>
    <lineage>
        <taxon>Eukaryota</taxon>
        <taxon>Fungi</taxon>
        <taxon>Dikarya</taxon>
        <taxon>Ascomycota</taxon>
        <taxon>Pezizomycotina</taxon>
        <taxon>Dothideomycetes</taxon>
        <taxon>Pleosporomycetidae</taxon>
        <taxon>Pleosporales</taxon>
        <taxon>Delitschiaceae</taxon>
        <taxon>Delitschia</taxon>
    </lineage>
</organism>
<reference evidence="4" key="1">
    <citation type="journal article" date="2020" name="Stud. Mycol.">
        <title>101 Dothideomycetes genomes: a test case for predicting lifestyles and emergence of pathogens.</title>
        <authorList>
            <person name="Haridas S."/>
            <person name="Albert R."/>
            <person name="Binder M."/>
            <person name="Bloem J."/>
            <person name="Labutti K."/>
            <person name="Salamov A."/>
            <person name="Andreopoulos B."/>
            <person name="Baker S."/>
            <person name="Barry K."/>
            <person name="Bills G."/>
            <person name="Bluhm B."/>
            <person name="Cannon C."/>
            <person name="Castanera R."/>
            <person name="Culley D."/>
            <person name="Daum C."/>
            <person name="Ezra D."/>
            <person name="Gonzalez J."/>
            <person name="Henrissat B."/>
            <person name="Kuo A."/>
            <person name="Liang C."/>
            <person name="Lipzen A."/>
            <person name="Lutzoni F."/>
            <person name="Magnuson J."/>
            <person name="Mondo S."/>
            <person name="Nolan M."/>
            <person name="Ohm R."/>
            <person name="Pangilinan J."/>
            <person name="Park H.-J."/>
            <person name="Ramirez L."/>
            <person name="Alfaro M."/>
            <person name="Sun H."/>
            <person name="Tritt A."/>
            <person name="Yoshinaga Y."/>
            <person name="Zwiers L.-H."/>
            <person name="Turgeon B."/>
            <person name="Goodwin S."/>
            <person name="Spatafora J."/>
            <person name="Crous P."/>
            <person name="Grigoriev I."/>
        </authorList>
    </citation>
    <scope>NUCLEOTIDE SEQUENCE</scope>
    <source>
        <strain evidence="4">ATCC 74209</strain>
    </source>
</reference>
<keyword evidence="2" id="KW-0472">Membrane</keyword>
<keyword evidence="5" id="KW-1185">Reference proteome</keyword>
<evidence type="ECO:0000256" key="3">
    <source>
        <dbReference type="SAM" id="SignalP"/>
    </source>
</evidence>
<sequence length="443" mass="46018">MLQYTLCAFLAPAVASAMAMPWAGPEPTLVVPEIDRWSPAPTKAPIFEFFKRATDPGDNTCGYEFGLSRSSLTCNDPGYVCATGTVNSVHGCCDPGNMNACSIPTTCLASTQMAICTGACLSNNFVKKCTFAARPECFQWRYVYPNGKVMTEYGCWSTEFTSSVSRLYIGYTPAGSRSFTEDNSVSYVTVTPTGKSSVNGASATPSISSVSGGFVAPGATPAASGTGTSNSPQESSDPQPKPKKKSNVGAIAGGVVGGLAALAIIAIVGVCLILRRRKKKNATVPPPNQQPPLGPAPGVAEYKPVPQGPPQGGFAPSPNTQYANPASGGVAGGFYSSDNKPAPAAYPQMGLPGQELGGQPMTQPYSPPISPAPQYSQPMGQQPMGQPVGQQQPTIPVGVAEAGGTPVQQQQSPVAQQMQPSPQMHHPPPQQQHQGPRPVYEAP</sequence>
<evidence type="ECO:0000313" key="5">
    <source>
        <dbReference type="Proteomes" id="UP000799536"/>
    </source>
</evidence>
<dbReference type="Proteomes" id="UP000799536">
    <property type="component" value="Unassembled WGS sequence"/>
</dbReference>
<name>A0A9P4MRY6_9PLEO</name>